<keyword evidence="9" id="KW-1185">Reference proteome</keyword>
<comment type="function">
    <text evidence="6">Together with LptD, is involved in the assembly of lipopolysaccharide (LPS) at the surface of the outer membrane. Required for the proper assembly of LptD. Binds LPS and may serve as the LPS recognition site at the outer membrane.</text>
</comment>
<dbReference type="PANTHER" id="PTHR38098">
    <property type="entry name" value="LPS-ASSEMBLY LIPOPROTEIN LPTE"/>
    <property type="match status" value="1"/>
</dbReference>
<dbReference type="HAMAP" id="MF_01186">
    <property type="entry name" value="LPS_assembly_LptE"/>
    <property type="match status" value="1"/>
</dbReference>
<keyword evidence="5 6" id="KW-0449">Lipoprotein</keyword>
<dbReference type="PATRIC" id="fig|134287.3.peg.261"/>
<dbReference type="GO" id="GO:0015920">
    <property type="term" value="P:lipopolysaccharide transport"/>
    <property type="evidence" value="ECO:0007669"/>
    <property type="project" value="TreeGrafter"/>
</dbReference>
<keyword evidence="4 6" id="KW-0998">Cell outer membrane</keyword>
<organism evidence="8 9">
    <name type="scientific">secondary endosymbiont of Heteropsylla cubana</name>
    <dbReference type="NCBI Taxonomy" id="134287"/>
    <lineage>
        <taxon>Bacteria</taxon>
        <taxon>Pseudomonadati</taxon>
        <taxon>Pseudomonadota</taxon>
        <taxon>Gammaproteobacteria</taxon>
        <taxon>Enterobacterales</taxon>
        <taxon>Enterobacteriaceae</taxon>
        <taxon>aphid secondary symbionts</taxon>
    </lineage>
</organism>
<reference evidence="8 9" key="1">
    <citation type="journal article" date="2012" name="Mol. Biol. Evol.">
        <title>Genome reduction and co-evolution between the primary and secondary bacterial symbionts of psyllids.</title>
        <authorList>
            <person name="Sloan D.B."/>
            <person name="Moran N.A."/>
        </authorList>
    </citation>
    <scope>NUCLEOTIDE SEQUENCE [LARGE SCALE GENOMIC DNA]</scope>
    <source>
        <strain evidence="8">Hcub_S</strain>
    </source>
</reference>
<dbReference type="HOGENOM" id="CLU_103309_1_1_6"/>
<dbReference type="AlphaFoldDB" id="J3VU14"/>
<protein>
    <recommendedName>
        <fullName evidence="6">LPS-assembly lipoprotein LptE</fullName>
    </recommendedName>
</protein>
<evidence type="ECO:0000313" key="8">
    <source>
        <dbReference type="EMBL" id="AFP85576.1"/>
    </source>
</evidence>
<dbReference type="GO" id="GO:0009279">
    <property type="term" value="C:cell outer membrane"/>
    <property type="evidence" value="ECO:0007669"/>
    <property type="project" value="UniProtKB-SubCell"/>
</dbReference>
<evidence type="ECO:0000256" key="1">
    <source>
        <dbReference type="ARBA" id="ARBA00022729"/>
    </source>
</evidence>
<keyword evidence="7" id="KW-0812">Transmembrane</keyword>
<dbReference type="Proteomes" id="UP000003937">
    <property type="component" value="Chromosome"/>
</dbReference>
<evidence type="ECO:0000256" key="4">
    <source>
        <dbReference type="ARBA" id="ARBA00023237"/>
    </source>
</evidence>
<evidence type="ECO:0000313" key="9">
    <source>
        <dbReference type="Proteomes" id="UP000003937"/>
    </source>
</evidence>
<dbReference type="EMBL" id="CP003547">
    <property type="protein sequence ID" value="AFP85576.1"/>
    <property type="molecule type" value="Genomic_DNA"/>
</dbReference>
<evidence type="ECO:0000256" key="3">
    <source>
        <dbReference type="ARBA" id="ARBA00023139"/>
    </source>
</evidence>
<dbReference type="STRING" id="134287.A35E_00270"/>
<keyword evidence="3 6" id="KW-0564">Palmitate</keyword>
<accession>J3VU14</accession>
<dbReference type="GO" id="GO:0043165">
    <property type="term" value="P:Gram-negative-bacterium-type cell outer membrane assembly"/>
    <property type="evidence" value="ECO:0007669"/>
    <property type="project" value="UniProtKB-UniRule"/>
</dbReference>
<dbReference type="Pfam" id="PF04390">
    <property type="entry name" value="LptE"/>
    <property type="match status" value="1"/>
</dbReference>
<dbReference type="Gene3D" id="3.30.160.150">
    <property type="entry name" value="Lipoprotein like domain"/>
    <property type="match status" value="1"/>
</dbReference>
<dbReference type="KEGG" id="sehc:A35E_00270"/>
<dbReference type="PROSITE" id="PS51257">
    <property type="entry name" value="PROKAR_LIPOPROTEIN"/>
    <property type="match status" value="1"/>
</dbReference>
<evidence type="ECO:0000256" key="5">
    <source>
        <dbReference type="ARBA" id="ARBA00023288"/>
    </source>
</evidence>
<dbReference type="InterPro" id="IPR007485">
    <property type="entry name" value="LPS_assembly_LptE"/>
</dbReference>
<dbReference type="GO" id="GO:1990351">
    <property type="term" value="C:transporter complex"/>
    <property type="evidence" value="ECO:0007669"/>
    <property type="project" value="TreeGrafter"/>
</dbReference>
<sequence precursor="true">MRSYTIILIIVAMFFTLGCGYHVYGNATYLPAEIKYIILNSYDPHGPLTRVVCSELRLHDMTLIDDREIKNNKVSSLRIINVLEQQINRSIFQNGKTAEYQIKLTVQADFSISGQDWYPVNVDVYRSFFYNPLVGMAKSVEVDIIRQEMYNQAGYKLVKKVLSVYFLKRDSLKNGFK</sequence>
<comment type="subcellular location">
    <subcellularLocation>
        <location evidence="6">Cell outer membrane</location>
        <topology evidence="6">Lipid-anchor</topology>
    </subcellularLocation>
</comment>
<gene>
    <name evidence="6" type="primary">lptE</name>
    <name evidence="8" type="ORF">A35E_00270</name>
</gene>
<keyword evidence="2 6" id="KW-0472">Membrane</keyword>
<evidence type="ECO:0000256" key="7">
    <source>
        <dbReference type="SAM" id="Phobius"/>
    </source>
</evidence>
<evidence type="ECO:0000256" key="6">
    <source>
        <dbReference type="HAMAP-Rule" id="MF_01186"/>
    </source>
</evidence>
<comment type="subunit">
    <text evidence="6">Component of the lipopolysaccharide transport and assembly complex. Interacts with LptD.</text>
</comment>
<dbReference type="GO" id="GO:0001530">
    <property type="term" value="F:lipopolysaccharide binding"/>
    <property type="evidence" value="ECO:0007669"/>
    <property type="project" value="TreeGrafter"/>
</dbReference>
<feature type="transmembrane region" description="Helical" evidence="7">
    <location>
        <begin position="6"/>
        <end position="24"/>
    </location>
</feature>
<keyword evidence="1 6" id="KW-0732">Signal</keyword>
<dbReference type="RefSeq" id="WP_014888873.1">
    <property type="nucleotide sequence ID" value="NC_018420.1"/>
</dbReference>
<evidence type="ECO:0000256" key="2">
    <source>
        <dbReference type="ARBA" id="ARBA00023136"/>
    </source>
</evidence>
<name>J3VU14_9ENTR</name>
<dbReference type="OrthoDB" id="5801564at2"/>
<comment type="similarity">
    <text evidence="6">Belongs to the LptE lipoprotein family.</text>
</comment>
<dbReference type="PANTHER" id="PTHR38098:SF1">
    <property type="entry name" value="LPS-ASSEMBLY LIPOPROTEIN LPTE"/>
    <property type="match status" value="1"/>
</dbReference>
<proteinExistence type="inferred from homology"/>
<keyword evidence="7" id="KW-1133">Transmembrane helix</keyword>